<evidence type="ECO:0000313" key="1">
    <source>
        <dbReference type="EMBL" id="CAG8501107.1"/>
    </source>
</evidence>
<name>A0ACA9L108_9GLOM</name>
<keyword evidence="2" id="KW-1185">Reference proteome</keyword>
<comment type="caution">
    <text evidence="1">The sequence shown here is derived from an EMBL/GenBank/DDBJ whole genome shotgun (WGS) entry which is preliminary data.</text>
</comment>
<gene>
    <name evidence="1" type="ORF">ACOLOM_LOCUS2802</name>
</gene>
<protein>
    <submittedName>
        <fullName evidence="1">14815_t:CDS:1</fullName>
    </submittedName>
</protein>
<dbReference type="Proteomes" id="UP000789525">
    <property type="component" value="Unassembled WGS sequence"/>
</dbReference>
<accession>A0ACA9L108</accession>
<organism evidence="1 2">
    <name type="scientific">Acaulospora colombiana</name>
    <dbReference type="NCBI Taxonomy" id="27376"/>
    <lineage>
        <taxon>Eukaryota</taxon>
        <taxon>Fungi</taxon>
        <taxon>Fungi incertae sedis</taxon>
        <taxon>Mucoromycota</taxon>
        <taxon>Glomeromycotina</taxon>
        <taxon>Glomeromycetes</taxon>
        <taxon>Diversisporales</taxon>
        <taxon>Acaulosporaceae</taxon>
        <taxon>Acaulospora</taxon>
    </lineage>
</organism>
<evidence type="ECO:0000313" key="2">
    <source>
        <dbReference type="Proteomes" id="UP000789525"/>
    </source>
</evidence>
<reference evidence="1" key="1">
    <citation type="submission" date="2021-06" db="EMBL/GenBank/DDBJ databases">
        <authorList>
            <person name="Kallberg Y."/>
            <person name="Tangrot J."/>
            <person name="Rosling A."/>
        </authorList>
    </citation>
    <scope>NUCLEOTIDE SEQUENCE</scope>
    <source>
        <strain evidence="1">CL356</strain>
    </source>
</reference>
<dbReference type="EMBL" id="CAJVPT010003856">
    <property type="protein sequence ID" value="CAG8501107.1"/>
    <property type="molecule type" value="Genomic_DNA"/>
</dbReference>
<sequence length="184" mass="20870">MAVQNRFNTRLKNQGTLETTQTTTTPDIDHEGEESENDEDKDDKGEADKDEDVEDEDDKYDANKDEFVERREPDTIGRTKRWILSSGTDVGQIIKNNEKSEDIVAEIDEISLRKIEAKYKITLGEQDKAYLIEIKRAVLTYAENLADVDLPISESALDNSLISRQDRIEDGLVRDLLLGFGSTT</sequence>
<proteinExistence type="predicted"/>